<proteinExistence type="predicted"/>
<evidence type="ECO:0000313" key="1">
    <source>
        <dbReference type="Proteomes" id="UP000887576"/>
    </source>
</evidence>
<dbReference type="Proteomes" id="UP000887576">
    <property type="component" value="Unplaced"/>
</dbReference>
<evidence type="ECO:0000313" key="2">
    <source>
        <dbReference type="WBParaSite" id="JU765_v2.g14163.t1"/>
    </source>
</evidence>
<name>A0AC34Q926_9BILA</name>
<reference evidence="2" key="1">
    <citation type="submission" date="2022-11" db="UniProtKB">
        <authorList>
            <consortium name="WormBaseParasite"/>
        </authorList>
    </citation>
    <scope>IDENTIFICATION</scope>
</reference>
<accession>A0AC34Q926</accession>
<organism evidence="1 2">
    <name type="scientific">Panagrolaimus sp. JU765</name>
    <dbReference type="NCBI Taxonomy" id="591449"/>
    <lineage>
        <taxon>Eukaryota</taxon>
        <taxon>Metazoa</taxon>
        <taxon>Ecdysozoa</taxon>
        <taxon>Nematoda</taxon>
        <taxon>Chromadorea</taxon>
        <taxon>Rhabditida</taxon>
        <taxon>Tylenchina</taxon>
        <taxon>Panagrolaimomorpha</taxon>
        <taxon>Panagrolaimoidea</taxon>
        <taxon>Panagrolaimidae</taxon>
        <taxon>Panagrolaimus</taxon>
    </lineage>
</organism>
<dbReference type="WBParaSite" id="JU765_v2.g14163.t1">
    <property type="protein sequence ID" value="JU765_v2.g14163.t1"/>
    <property type="gene ID" value="JU765_v2.g14163"/>
</dbReference>
<sequence>MNNSIFFVQLLIIAFAYAQNTPVIGGACKTGTADVQIGGKQTQFFLKCEANDDAEDGNGIWVVKSRANSPTSNEAQQHPKKLRKMQMSNVCEQDSSAREGQSCTTSETCLQQNYEQAGSYLQCDAAQQRWVKRSCQQDFVFSFEHQSCIGHSKTIRHVARQATSGGVICTYTQCNNNSPCNIGTCNNGYCCSSAPVAPIADFPIDNYPQQFKFLDNSLVKVPGNGLTCAAGFSSPIKCSPIKTCPIGLFCDISINLCCPLLLPLTEVTNPIKQHSDVKRKPILVTQSCPTCRPAPQVISIRCPGGGMPYGTCNGGYCSAGYTCMQSSNMCCASVPQVYTCPGGRISIGTCNNGRCGSGYSCYSVANICCPASTVCADGTQAAGACVNNQCGTGFTCTNGLCCTSSSSTPRCLDGSSAVGACINGRCGSGYTCTTGNICCPSTTSVCPTGQVSIGRCVNNACPSGYTCTGTYPNNYCCGTETTTVTCLATDAIGPCINNACDTNYICDTTQNLCCPDIDTTSVIGPCIGGTCPTGYLCLNSDQQCYAVATATCAVADQAGPCVNGTDCSTGYTCSAGVCCPA</sequence>
<protein>
    <submittedName>
        <fullName evidence="2">CC domain-containing protein</fullName>
    </submittedName>
</protein>